<accession>A0A8T0HW40</accession>
<dbReference type="Proteomes" id="UP000822688">
    <property type="component" value="Chromosome V"/>
</dbReference>
<evidence type="ECO:0000256" key="1">
    <source>
        <dbReference type="SAM" id="MobiDB-lite"/>
    </source>
</evidence>
<sequence>MTYSPNSIFQQSVSNMTSTGSDNPSGSVISGEEAGELHNSSGGPNLLSQEVDVEVGNYIVSLSGNGGEVRVGGEHINQNDSEDTGSRRNDLLNVVEDASNILLHILLHFVTYTLEEEEVGEEVDSGHTQSNVHRGEIADHSHPPDAIVISNDDIDDDAMYTNPALLQADNTVPVTNAEVNSIVDEGGPCHKRALKLNYLPLPRTHLYRSGSTYMVFQ</sequence>
<dbReference type="AlphaFoldDB" id="A0A8T0HW40"/>
<comment type="caution">
    <text evidence="2">The sequence shown here is derived from an EMBL/GenBank/DDBJ whole genome shotgun (WGS) entry which is preliminary data.</text>
</comment>
<reference evidence="2" key="1">
    <citation type="submission" date="2020-06" db="EMBL/GenBank/DDBJ databases">
        <title>WGS assembly of Ceratodon purpureus strain R40.</title>
        <authorList>
            <person name="Carey S.B."/>
            <person name="Jenkins J."/>
            <person name="Shu S."/>
            <person name="Lovell J.T."/>
            <person name="Sreedasyam A."/>
            <person name="Maumus F."/>
            <person name="Tiley G.P."/>
            <person name="Fernandez-Pozo N."/>
            <person name="Barry K."/>
            <person name="Chen C."/>
            <person name="Wang M."/>
            <person name="Lipzen A."/>
            <person name="Daum C."/>
            <person name="Saski C.A."/>
            <person name="Payton A.C."/>
            <person name="Mcbreen J.C."/>
            <person name="Conrad R.E."/>
            <person name="Kollar L.M."/>
            <person name="Olsson S."/>
            <person name="Huttunen S."/>
            <person name="Landis J.B."/>
            <person name="Wickett N.J."/>
            <person name="Johnson M.G."/>
            <person name="Rensing S.A."/>
            <person name="Grimwood J."/>
            <person name="Schmutz J."/>
            <person name="Mcdaniel S.F."/>
        </authorList>
    </citation>
    <scope>NUCLEOTIDE SEQUENCE</scope>
    <source>
        <strain evidence="2">R40</strain>
    </source>
</reference>
<dbReference type="EMBL" id="CM026426">
    <property type="protein sequence ID" value="KAG0575066.1"/>
    <property type="molecule type" value="Genomic_DNA"/>
</dbReference>
<feature type="compositionally biased region" description="Polar residues" evidence="1">
    <location>
        <begin position="13"/>
        <end position="28"/>
    </location>
</feature>
<evidence type="ECO:0000313" key="2">
    <source>
        <dbReference type="EMBL" id="KAG0575066.1"/>
    </source>
</evidence>
<feature type="region of interest" description="Disordered" evidence="1">
    <location>
        <begin position="13"/>
        <end position="47"/>
    </location>
</feature>
<name>A0A8T0HW40_CERPU</name>
<evidence type="ECO:0000313" key="3">
    <source>
        <dbReference type="Proteomes" id="UP000822688"/>
    </source>
</evidence>
<keyword evidence="3" id="KW-1185">Reference proteome</keyword>
<organism evidence="2 3">
    <name type="scientific">Ceratodon purpureus</name>
    <name type="common">Fire moss</name>
    <name type="synonym">Dicranum purpureum</name>
    <dbReference type="NCBI Taxonomy" id="3225"/>
    <lineage>
        <taxon>Eukaryota</taxon>
        <taxon>Viridiplantae</taxon>
        <taxon>Streptophyta</taxon>
        <taxon>Embryophyta</taxon>
        <taxon>Bryophyta</taxon>
        <taxon>Bryophytina</taxon>
        <taxon>Bryopsida</taxon>
        <taxon>Dicranidae</taxon>
        <taxon>Pseudoditrichales</taxon>
        <taxon>Ditrichaceae</taxon>
        <taxon>Ceratodon</taxon>
    </lineage>
</organism>
<proteinExistence type="predicted"/>
<protein>
    <submittedName>
        <fullName evidence="2">Uncharacterized protein</fullName>
    </submittedName>
</protein>
<feature type="compositionally biased region" description="Polar residues" evidence="1">
    <location>
        <begin position="38"/>
        <end position="47"/>
    </location>
</feature>
<gene>
    <name evidence="2" type="ORF">KC19_VG315000</name>
</gene>